<dbReference type="Gene3D" id="3.30.700.10">
    <property type="entry name" value="Glycoprotein, Type 4 Pilin"/>
    <property type="match status" value="1"/>
</dbReference>
<evidence type="ECO:0000313" key="1">
    <source>
        <dbReference type="EMBL" id="MST98661.1"/>
    </source>
</evidence>
<dbReference type="RefSeq" id="WP_154419567.1">
    <property type="nucleotide sequence ID" value="NZ_VUNS01000021.1"/>
</dbReference>
<dbReference type="Proteomes" id="UP000435649">
    <property type="component" value="Unassembled WGS sequence"/>
</dbReference>
<dbReference type="PANTHER" id="PTHR30093">
    <property type="entry name" value="GENERAL SECRETION PATHWAY PROTEIN G"/>
    <property type="match status" value="1"/>
</dbReference>
<reference evidence="1 2" key="1">
    <citation type="submission" date="2019-08" db="EMBL/GenBank/DDBJ databases">
        <title>In-depth cultivation of the pig gut microbiome towards novel bacterial diversity and tailored functional studies.</title>
        <authorList>
            <person name="Wylensek D."/>
            <person name="Hitch T.C.A."/>
            <person name="Clavel T."/>
        </authorList>
    </citation>
    <scope>NUCLEOTIDE SEQUENCE [LARGE SCALE GENOMIC DNA]</scope>
    <source>
        <strain evidence="1 2">BBE-744-WT-12</strain>
    </source>
</reference>
<gene>
    <name evidence="1" type="ORF">FYJ85_16600</name>
</gene>
<name>A0A844G7X5_9BACT</name>
<organism evidence="1 2">
    <name type="scientific">Victivallis lenta</name>
    <dbReference type="NCBI Taxonomy" id="2606640"/>
    <lineage>
        <taxon>Bacteria</taxon>
        <taxon>Pseudomonadati</taxon>
        <taxon>Lentisphaerota</taxon>
        <taxon>Lentisphaeria</taxon>
        <taxon>Victivallales</taxon>
        <taxon>Victivallaceae</taxon>
        <taxon>Victivallis</taxon>
    </lineage>
</organism>
<sequence length="250" mass="27145">MHRKPFTLIELLVVIAIIAILAAMLLPALNQARASARKASCVNNQKQVMLGQIQYANDNRDQMVVCAKYKNSGTPETFVTILTRIKSNTGGMETLDDGAASYLPFNILSCPSHPDNGQVDVWSGTYGMWKQKGIIDRSTEAGYIFNSTTDIPADWCNVTILPTRAKSPSTTFILADTLRSAAAGANMGKQFYYFFPGEAAENSGVGLVHNERANCGFIDGHVAAMGATEMNQTPTRLKYCVNGSFAARTM</sequence>
<accession>A0A844G7X5</accession>
<dbReference type="InterPro" id="IPR012902">
    <property type="entry name" value="N_methyl_site"/>
</dbReference>
<comment type="caution">
    <text evidence="1">The sequence shown here is derived from an EMBL/GenBank/DDBJ whole genome shotgun (WGS) entry which is preliminary data.</text>
</comment>
<dbReference type="SUPFAM" id="SSF54523">
    <property type="entry name" value="Pili subunits"/>
    <property type="match status" value="1"/>
</dbReference>
<keyword evidence="2" id="KW-1185">Reference proteome</keyword>
<protein>
    <submittedName>
        <fullName evidence="1">Prepilin-type N-terminal cleavage/methylation domain-containing protein</fullName>
    </submittedName>
</protein>
<dbReference type="InterPro" id="IPR045584">
    <property type="entry name" value="Pilin-like"/>
</dbReference>
<dbReference type="PANTHER" id="PTHR30093:SF2">
    <property type="entry name" value="TYPE II SECRETION SYSTEM PROTEIN H"/>
    <property type="match status" value="1"/>
</dbReference>
<dbReference type="NCBIfam" id="TIGR02532">
    <property type="entry name" value="IV_pilin_GFxxxE"/>
    <property type="match status" value="1"/>
</dbReference>
<evidence type="ECO:0000313" key="2">
    <source>
        <dbReference type="Proteomes" id="UP000435649"/>
    </source>
</evidence>
<proteinExistence type="predicted"/>
<dbReference type="EMBL" id="VUNS01000021">
    <property type="protein sequence ID" value="MST98661.1"/>
    <property type="molecule type" value="Genomic_DNA"/>
</dbReference>
<dbReference type="AlphaFoldDB" id="A0A844G7X5"/>